<evidence type="ECO:0000259" key="6">
    <source>
        <dbReference type="PROSITE" id="PS50016"/>
    </source>
</evidence>
<dbReference type="PROSITE" id="PS01359">
    <property type="entry name" value="ZF_PHD_1"/>
    <property type="match status" value="1"/>
</dbReference>
<dbReference type="CDD" id="cd15489">
    <property type="entry name" value="PHD_SF"/>
    <property type="match status" value="1"/>
</dbReference>
<dbReference type="InterPro" id="IPR019787">
    <property type="entry name" value="Znf_PHD-finger"/>
</dbReference>
<dbReference type="InterPro" id="IPR011011">
    <property type="entry name" value="Znf_FYVE_PHD"/>
</dbReference>
<dbReference type="InterPro" id="IPR019786">
    <property type="entry name" value="Zinc_finger_PHD-type_CS"/>
</dbReference>
<dbReference type="Gene3D" id="3.30.40.10">
    <property type="entry name" value="Zinc/RING finger domain, C3HC4 (zinc finger)"/>
    <property type="match status" value="1"/>
</dbReference>
<evidence type="ECO:0000256" key="1">
    <source>
        <dbReference type="ARBA" id="ARBA00022723"/>
    </source>
</evidence>
<dbReference type="SMART" id="SM00249">
    <property type="entry name" value="PHD"/>
    <property type="match status" value="1"/>
</dbReference>
<accession>A0A1B6L7P3</accession>
<organism evidence="7">
    <name type="scientific">Graphocephala atropunctata</name>
    <dbReference type="NCBI Taxonomy" id="36148"/>
    <lineage>
        <taxon>Eukaryota</taxon>
        <taxon>Metazoa</taxon>
        <taxon>Ecdysozoa</taxon>
        <taxon>Arthropoda</taxon>
        <taxon>Hexapoda</taxon>
        <taxon>Insecta</taxon>
        <taxon>Pterygota</taxon>
        <taxon>Neoptera</taxon>
        <taxon>Paraneoptera</taxon>
        <taxon>Hemiptera</taxon>
        <taxon>Auchenorrhyncha</taxon>
        <taxon>Membracoidea</taxon>
        <taxon>Cicadellidae</taxon>
        <taxon>Cicadellinae</taxon>
        <taxon>Cicadellini</taxon>
        <taxon>Graphocephala</taxon>
    </lineage>
</organism>
<proteinExistence type="predicted"/>
<protein>
    <recommendedName>
        <fullName evidence="6">PHD-type domain-containing protein</fullName>
    </recommendedName>
</protein>
<dbReference type="EMBL" id="GEBQ01020234">
    <property type="protein sequence ID" value="JAT19743.1"/>
    <property type="molecule type" value="Transcribed_RNA"/>
</dbReference>
<evidence type="ECO:0000256" key="4">
    <source>
        <dbReference type="PROSITE-ProRule" id="PRU00146"/>
    </source>
</evidence>
<dbReference type="AlphaFoldDB" id="A0A1B6L7P3"/>
<feature type="compositionally biased region" description="Basic and acidic residues" evidence="5">
    <location>
        <begin position="166"/>
        <end position="185"/>
    </location>
</feature>
<gene>
    <name evidence="7" type="ORF">g.30390</name>
</gene>
<feature type="region of interest" description="Disordered" evidence="5">
    <location>
        <begin position="166"/>
        <end position="187"/>
    </location>
</feature>
<keyword evidence="2 4" id="KW-0863">Zinc-finger</keyword>
<keyword evidence="3" id="KW-0862">Zinc</keyword>
<dbReference type="InterPro" id="IPR013083">
    <property type="entry name" value="Znf_RING/FYVE/PHD"/>
</dbReference>
<evidence type="ECO:0000256" key="2">
    <source>
        <dbReference type="ARBA" id="ARBA00022771"/>
    </source>
</evidence>
<name>A0A1B6L7P3_9HEMI</name>
<sequence>MESFIDPSSLKEFEETYTRFTPIWKGADSAHDLYVAWKKAKDFTATSTRHQVTPVIVNTTYATELLDESCPLVFDPAVPTTSQMTTYSNYSNLDKPTTLDQREKLAIAISPHTNGADVPSPFKNILFWPGTPTKTKRKNKKSTVKLPSVISSKDWQVFEGKKREEKKLEEQKKIERKRQREEKKNNKVCKKKKTVKKKLVFDESEDWICKVCGQRYSAEIITQTRRRWIQCDECGHTYHYKCLPKKHLDIYGIEEDDEEDEVAFVCHKCTKDSDDEDLHLSSDDEEEEDNDILASLKLL</sequence>
<evidence type="ECO:0000256" key="5">
    <source>
        <dbReference type="SAM" id="MobiDB-lite"/>
    </source>
</evidence>
<keyword evidence="1" id="KW-0479">Metal-binding</keyword>
<dbReference type="GO" id="GO:0008270">
    <property type="term" value="F:zinc ion binding"/>
    <property type="evidence" value="ECO:0007669"/>
    <property type="project" value="UniProtKB-KW"/>
</dbReference>
<dbReference type="SUPFAM" id="SSF57903">
    <property type="entry name" value="FYVE/PHD zinc finger"/>
    <property type="match status" value="1"/>
</dbReference>
<evidence type="ECO:0000256" key="3">
    <source>
        <dbReference type="ARBA" id="ARBA00022833"/>
    </source>
</evidence>
<feature type="domain" description="PHD-type" evidence="6">
    <location>
        <begin position="206"/>
        <end position="272"/>
    </location>
</feature>
<dbReference type="InterPro" id="IPR001965">
    <property type="entry name" value="Znf_PHD"/>
</dbReference>
<evidence type="ECO:0000313" key="7">
    <source>
        <dbReference type="EMBL" id="JAT19743.1"/>
    </source>
</evidence>
<dbReference type="PROSITE" id="PS50016">
    <property type="entry name" value="ZF_PHD_2"/>
    <property type="match status" value="1"/>
</dbReference>
<reference evidence="7" key="1">
    <citation type="submission" date="2015-11" db="EMBL/GenBank/DDBJ databases">
        <title>De novo transcriptome assembly of four potential Pierce s Disease insect vectors from Arizona vineyards.</title>
        <authorList>
            <person name="Tassone E.E."/>
        </authorList>
    </citation>
    <scope>NUCLEOTIDE SEQUENCE</scope>
</reference>